<gene>
    <name evidence="2" type="ORF">GO755_27030</name>
</gene>
<dbReference type="InterPro" id="IPR011646">
    <property type="entry name" value="KAP_P-loop"/>
</dbReference>
<dbReference type="Gene3D" id="3.40.50.300">
    <property type="entry name" value="P-loop containing nucleotide triphosphate hydrolases"/>
    <property type="match status" value="1"/>
</dbReference>
<keyword evidence="3" id="KW-1185">Reference proteome</keyword>
<reference evidence="2 3" key="1">
    <citation type="submission" date="2019-12" db="EMBL/GenBank/DDBJ databases">
        <title>Spirosoma sp. HMF4905 genome sequencing and assembly.</title>
        <authorList>
            <person name="Kang H."/>
            <person name="Cha I."/>
            <person name="Kim H."/>
            <person name="Joh K."/>
        </authorList>
    </citation>
    <scope>NUCLEOTIDE SEQUENCE [LARGE SCALE GENOMIC DNA]</scope>
    <source>
        <strain evidence="2 3">HMF4905</strain>
    </source>
</reference>
<feature type="domain" description="KAP NTPase" evidence="1">
    <location>
        <begin position="25"/>
        <end position="279"/>
    </location>
</feature>
<dbReference type="Pfam" id="PF07693">
    <property type="entry name" value="KAP_NTPase"/>
    <property type="match status" value="1"/>
</dbReference>
<dbReference type="InterPro" id="IPR027417">
    <property type="entry name" value="P-loop_NTPase"/>
</dbReference>
<evidence type="ECO:0000313" key="3">
    <source>
        <dbReference type="Proteomes" id="UP000436006"/>
    </source>
</evidence>
<evidence type="ECO:0000313" key="2">
    <source>
        <dbReference type="EMBL" id="MVM33721.1"/>
    </source>
</evidence>
<protein>
    <recommendedName>
        <fullName evidence="1">KAP NTPase domain-containing protein</fullName>
    </recommendedName>
</protein>
<organism evidence="2 3">
    <name type="scientific">Spirosoma arboris</name>
    <dbReference type="NCBI Taxonomy" id="2682092"/>
    <lineage>
        <taxon>Bacteria</taxon>
        <taxon>Pseudomonadati</taxon>
        <taxon>Bacteroidota</taxon>
        <taxon>Cytophagia</taxon>
        <taxon>Cytophagales</taxon>
        <taxon>Cytophagaceae</taxon>
        <taxon>Spirosoma</taxon>
    </lineage>
</organism>
<dbReference type="EMBL" id="WPIN01000012">
    <property type="protein sequence ID" value="MVM33721.1"/>
    <property type="molecule type" value="Genomic_DNA"/>
</dbReference>
<dbReference type="RefSeq" id="WP_157588433.1">
    <property type="nucleotide sequence ID" value="NZ_WPIN01000012.1"/>
</dbReference>
<proteinExistence type="predicted"/>
<sequence>MTEINIDRPFEAFNNHFNSEGNQRILFSAPFGSGKTYFLGKYFESIKESARTFWLSPIKYIVSQNEDIFEYIKYDLAYQLLEQDEIKNEIKVKYEVDLYAYQYFINNPKDIFKLLFSVLEEAPIEALGLKEPISGVVGKVGKIGNSLLTTYESYQKHKKELDQHLDTIASGLQKYLESSKDIKGSIFEDDLLSQMIRKGIDRSSDGKQSILVIDDLDRLDPEHIFRILNILSVHQDFANGQNKFGFDKIILVCDYNNIQHIFTHKYGPLVDFTGYIEKFYSRDVFSFSNTQAIAMYCQSEAISSVLSEDGKKLLSEYLVYFVNNGKTLRSIIKHRFAPVVNNFVIVNGTTKDYTLVVRHNPNMRPSEEVKGYSGSEFYIESNDFEYLKIIKILIVIFGGFDTLFDSLLSYNANGANYAIRDKYSAIKVLAPLQLLIENFNNKELLTVSFHKDADYQFNQAQYILYPQTIIFNKNVFLKLKWNKDIKYDGTRSLYENNYDLVSDEPIRRNDNTTNPNALEPSMKNLLDILKNTLSFMRNQGFSDKFA</sequence>
<comment type="caution">
    <text evidence="2">The sequence shown here is derived from an EMBL/GenBank/DDBJ whole genome shotgun (WGS) entry which is preliminary data.</text>
</comment>
<name>A0A7K1SIS6_9BACT</name>
<accession>A0A7K1SIS6</accession>
<evidence type="ECO:0000259" key="1">
    <source>
        <dbReference type="Pfam" id="PF07693"/>
    </source>
</evidence>
<dbReference type="AlphaFoldDB" id="A0A7K1SIS6"/>
<dbReference type="SUPFAM" id="SSF52540">
    <property type="entry name" value="P-loop containing nucleoside triphosphate hydrolases"/>
    <property type="match status" value="1"/>
</dbReference>
<dbReference type="Proteomes" id="UP000436006">
    <property type="component" value="Unassembled WGS sequence"/>
</dbReference>